<feature type="compositionally biased region" description="Basic residues" evidence="1">
    <location>
        <begin position="119"/>
        <end position="128"/>
    </location>
</feature>
<accession>A0AAQ4EWJ1</accession>
<gene>
    <name evidence="2" type="ORF">V5799_019569</name>
</gene>
<dbReference type="Proteomes" id="UP001321473">
    <property type="component" value="Unassembled WGS sequence"/>
</dbReference>
<name>A0AAQ4EWJ1_AMBAM</name>
<comment type="caution">
    <text evidence="2">The sequence shown here is derived from an EMBL/GenBank/DDBJ whole genome shotgun (WGS) entry which is preliminary data.</text>
</comment>
<evidence type="ECO:0000256" key="1">
    <source>
        <dbReference type="SAM" id="MobiDB-lite"/>
    </source>
</evidence>
<evidence type="ECO:0000313" key="2">
    <source>
        <dbReference type="EMBL" id="KAK8779087.1"/>
    </source>
</evidence>
<dbReference type="AlphaFoldDB" id="A0AAQ4EWJ1"/>
<evidence type="ECO:0000313" key="3">
    <source>
        <dbReference type="Proteomes" id="UP001321473"/>
    </source>
</evidence>
<keyword evidence="3" id="KW-1185">Reference proteome</keyword>
<sequence length="128" mass="14506">MPTRDVLQRVPVNATSTYIADISSQNCQKTPVITGNLYRRFFEDDFGGSFLDGELSDSPFYHQRFYHPRHHQQSSSGRVCPALQGTSVACTPDKFAIQVDTRQLHPGGDHRQDAGQLRPHPRQARREV</sequence>
<proteinExistence type="predicted"/>
<reference evidence="2 3" key="1">
    <citation type="journal article" date="2023" name="Arcadia Sci">
        <title>De novo assembly of a long-read Amblyomma americanum tick genome.</title>
        <authorList>
            <person name="Chou S."/>
            <person name="Poskanzer K.E."/>
            <person name="Rollins M."/>
            <person name="Thuy-Boun P.S."/>
        </authorList>
    </citation>
    <scope>NUCLEOTIDE SEQUENCE [LARGE SCALE GENOMIC DNA]</scope>
    <source>
        <strain evidence="2">F_SG_1</strain>
        <tissue evidence="2">Salivary glands</tissue>
    </source>
</reference>
<feature type="region of interest" description="Disordered" evidence="1">
    <location>
        <begin position="100"/>
        <end position="128"/>
    </location>
</feature>
<protein>
    <submittedName>
        <fullName evidence="2">Uncharacterized protein</fullName>
    </submittedName>
</protein>
<organism evidence="2 3">
    <name type="scientific">Amblyomma americanum</name>
    <name type="common">Lone star tick</name>
    <dbReference type="NCBI Taxonomy" id="6943"/>
    <lineage>
        <taxon>Eukaryota</taxon>
        <taxon>Metazoa</taxon>
        <taxon>Ecdysozoa</taxon>
        <taxon>Arthropoda</taxon>
        <taxon>Chelicerata</taxon>
        <taxon>Arachnida</taxon>
        <taxon>Acari</taxon>
        <taxon>Parasitiformes</taxon>
        <taxon>Ixodida</taxon>
        <taxon>Ixodoidea</taxon>
        <taxon>Ixodidae</taxon>
        <taxon>Amblyomminae</taxon>
        <taxon>Amblyomma</taxon>
    </lineage>
</organism>
<dbReference type="EMBL" id="JARKHS020010178">
    <property type="protein sequence ID" value="KAK8779087.1"/>
    <property type="molecule type" value="Genomic_DNA"/>
</dbReference>